<dbReference type="PANTHER" id="PTHR11986:SF113">
    <property type="entry name" value="SUCCINYLORNITHINE TRANSAMINASE"/>
    <property type="match status" value="1"/>
</dbReference>
<dbReference type="Pfam" id="PF00202">
    <property type="entry name" value="Aminotran_3"/>
    <property type="match status" value="1"/>
</dbReference>
<reference evidence="6 7" key="1">
    <citation type="journal article" date="2014" name="Genome Biol. Evol.">
        <title>Acetic acid bacteria genomes reveal functional traits for adaptation to life in insect guts.</title>
        <authorList>
            <person name="Chouaia B."/>
            <person name="Gaiarsa S."/>
            <person name="Crotti E."/>
            <person name="Comandatore F."/>
            <person name="Degli Esposti M."/>
            <person name="Ricci I."/>
            <person name="Alma A."/>
            <person name="Favia G."/>
            <person name="Bandi C."/>
            <person name="Daffonchio D."/>
        </authorList>
    </citation>
    <scope>NUCLEOTIDE SEQUENCE [LARGE SCALE GENOMIC DNA]</scope>
    <source>
        <strain evidence="6 7">SF2.1</strain>
    </source>
</reference>
<dbReference type="InterPro" id="IPR005814">
    <property type="entry name" value="Aminotrans_3"/>
</dbReference>
<dbReference type="eggNOG" id="COG4992">
    <property type="taxonomic scope" value="Bacteria"/>
</dbReference>
<feature type="compositionally biased region" description="Polar residues" evidence="5">
    <location>
        <begin position="430"/>
        <end position="441"/>
    </location>
</feature>
<feature type="binding site" evidence="4">
    <location>
        <position position="162"/>
    </location>
    <ligand>
        <name>pyridoxal 5'-phosphate</name>
        <dbReference type="ChEBI" id="CHEBI:597326"/>
    </ligand>
</feature>
<organism evidence="6 7">
    <name type="scientific">Asaia bogorensis</name>
    <dbReference type="NCBI Taxonomy" id="91915"/>
    <lineage>
        <taxon>Bacteria</taxon>
        <taxon>Pseudomonadati</taxon>
        <taxon>Pseudomonadota</taxon>
        <taxon>Alphaproteobacteria</taxon>
        <taxon>Acetobacterales</taxon>
        <taxon>Acetobacteraceae</taxon>
        <taxon>Asaia</taxon>
    </lineage>
</organism>
<feature type="binding site" evidence="4">
    <location>
        <position position="304"/>
    </location>
    <ligand>
        <name>N(2)-acetyl-L-ornithine</name>
        <dbReference type="ChEBI" id="CHEBI:57805"/>
    </ligand>
</feature>
<comment type="pathway">
    <text evidence="4">Amino-acid biosynthesis; L-arginine biosynthesis; N(2)-acetyl-L-ornithine from L-glutamate: step 4/4.</text>
</comment>
<dbReference type="HAMAP" id="MF_01107">
    <property type="entry name" value="ArgD_aminotrans_3"/>
    <property type="match status" value="1"/>
</dbReference>
<dbReference type="FunFam" id="3.40.640.10:FF:000004">
    <property type="entry name" value="Acetylornithine aminotransferase"/>
    <property type="match status" value="1"/>
</dbReference>
<dbReference type="CDD" id="cd00610">
    <property type="entry name" value="OAT_like"/>
    <property type="match status" value="1"/>
</dbReference>
<keyword evidence="2 4" id="KW-0808">Transferase</keyword>
<dbReference type="InterPro" id="IPR015422">
    <property type="entry name" value="PyrdxlP-dep_Trfase_small"/>
</dbReference>
<comment type="subunit">
    <text evidence="4">Homodimer.</text>
</comment>
<dbReference type="NCBIfam" id="TIGR00707">
    <property type="entry name" value="argD"/>
    <property type="match status" value="1"/>
</dbReference>
<comment type="miscellaneous">
    <text evidence="4">May also have succinyldiaminopimelate aminotransferase activity, thus carrying out the corresponding step in lysine biosynthesis.</text>
</comment>
<comment type="caution">
    <text evidence="6">The sequence shown here is derived from an EMBL/GenBank/DDBJ whole genome shotgun (WGS) entry which is preliminary data.</text>
</comment>
<dbReference type="NCBIfam" id="NF002325">
    <property type="entry name" value="PRK01278.1"/>
    <property type="match status" value="1"/>
</dbReference>
<dbReference type="GO" id="GO:0042802">
    <property type="term" value="F:identical protein binding"/>
    <property type="evidence" value="ECO:0007669"/>
    <property type="project" value="TreeGrafter"/>
</dbReference>
<evidence type="ECO:0000256" key="4">
    <source>
        <dbReference type="HAMAP-Rule" id="MF_01107"/>
    </source>
</evidence>
<accession>A0A060QJJ7</accession>
<dbReference type="InterPro" id="IPR015421">
    <property type="entry name" value="PyrdxlP-dep_Trfase_major"/>
</dbReference>
<keyword evidence="4" id="KW-0055">Arginine biosynthesis</keyword>
<dbReference type="GO" id="GO:0006526">
    <property type="term" value="P:L-arginine biosynthetic process"/>
    <property type="evidence" value="ECO:0007669"/>
    <property type="project" value="UniProtKB-UniRule"/>
</dbReference>
<evidence type="ECO:0000313" key="7">
    <source>
        <dbReference type="Proteomes" id="UP000027583"/>
    </source>
</evidence>
<reference evidence="6 7" key="2">
    <citation type="journal article" date="2014" name="PLoS ONE">
        <title>Evolution of mitochondria reconstructed from the energy metabolism of living bacteria.</title>
        <authorList>
            <person name="Degli Esposti M."/>
            <person name="Chouaia B."/>
            <person name="Comandatore F."/>
            <person name="Crotti E."/>
            <person name="Sassera D."/>
            <person name="Lievens P.M."/>
            <person name="Daffonchio D."/>
            <person name="Bandi C."/>
        </authorList>
    </citation>
    <scope>NUCLEOTIDE SEQUENCE [LARGE SCALE GENOMIC DNA]</scope>
    <source>
        <strain evidence="6 7">SF2.1</strain>
    </source>
</reference>
<dbReference type="InterPro" id="IPR049704">
    <property type="entry name" value="Aminotrans_3_PPA_site"/>
</dbReference>
<protein>
    <recommendedName>
        <fullName evidence="4">Acetylornithine aminotransferase</fullName>
        <shortName evidence="4">ACOAT</shortName>
        <ecNumber evidence="4">2.6.1.11</ecNumber>
    </recommendedName>
</protein>
<dbReference type="GO" id="GO:0030170">
    <property type="term" value="F:pyridoxal phosphate binding"/>
    <property type="evidence" value="ECO:0007669"/>
    <property type="project" value="InterPro"/>
</dbReference>
<keyword evidence="4" id="KW-0028">Amino-acid biosynthesis</keyword>
<dbReference type="InterPro" id="IPR050103">
    <property type="entry name" value="Class-III_PLP-dep_AT"/>
</dbReference>
<comment type="catalytic activity">
    <reaction evidence="4">
        <text>N(2)-acetyl-L-ornithine + 2-oxoglutarate = N-acetyl-L-glutamate 5-semialdehyde + L-glutamate</text>
        <dbReference type="Rhea" id="RHEA:18049"/>
        <dbReference type="ChEBI" id="CHEBI:16810"/>
        <dbReference type="ChEBI" id="CHEBI:29123"/>
        <dbReference type="ChEBI" id="CHEBI:29985"/>
        <dbReference type="ChEBI" id="CHEBI:57805"/>
        <dbReference type="EC" id="2.6.1.11"/>
    </reaction>
</comment>
<dbReference type="SUPFAM" id="SSF53383">
    <property type="entry name" value="PLP-dependent transferases"/>
    <property type="match status" value="1"/>
</dbReference>
<keyword evidence="4" id="KW-0963">Cytoplasm</keyword>
<feature type="binding site" evidence="4">
    <location>
        <begin position="129"/>
        <end position="130"/>
    </location>
    <ligand>
        <name>pyridoxal 5'-phosphate</name>
        <dbReference type="ChEBI" id="CHEBI:597326"/>
    </ligand>
</feature>
<dbReference type="InterPro" id="IPR004636">
    <property type="entry name" value="AcOrn/SuccOrn_fam"/>
</dbReference>
<evidence type="ECO:0000256" key="1">
    <source>
        <dbReference type="ARBA" id="ARBA00022576"/>
    </source>
</evidence>
<dbReference type="GO" id="GO:0003992">
    <property type="term" value="F:N2-acetyl-L-ornithine:2-oxoglutarate 5-aminotransferase activity"/>
    <property type="evidence" value="ECO:0007669"/>
    <property type="project" value="UniProtKB-UniRule"/>
</dbReference>
<dbReference type="UniPathway" id="UPA00068">
    <property type="reaction ID" value="UER00109"/>
</dbReference>
<dbReference type="PIRSF" id="PIRSF000521">
    <property type="entry name" value="Transaminase_4ab_Lys_Orn"/>
    <property type="match status" value="1"/>
</dbReference>
<evidence type="ECO:0000313" key="6">
    <source>
        <dbReference type="EMBL" id="CDG40858.1"/>
    </source>
</evidence>
<keyword evidence="1 4" id="KW-0032">Aminotransferase</keyword>
<feature type="binding site" evidence="4">
    <location>
        <begin position="247"/>
        <end position="250"/>
    </location>
    <ligand>
        <name>pyridoxal 5'-phosphate</name>
        <dbReference type="ChEBI" id="CHEBI:597326"/>
    </ligand>
</feature>
<comment type="cofactor">
    <cofactor evidence="4">
        <name>pyridoxal 5'-phosphate</name>
        <dbReference type="ChEBI" id="CHEBI:597326"/>
    </cofactor>
    <text evidence="4">Binds 1 pyridoxal phosphate per subunit.</text>
</comment>
<gene>
    <name evidence="4" type="primary">argD</name>
    <name evidence="6" type="ORF">ASAP_2813</name>
</gene>
<evidence type="ECO:0000256" key="5">
    <source>
        <dbReference type="SAM" id="MobiDB-lite"/>
    </source>
</evidence>
<comment type="subcellular location">
    <subcellularLocation>
        <location evidence="4">Cytoplasm</location>
    </subcellularLocation>
</comment>
<dbReference type="GO" id="GO:0005737">
    <property type="term" value="C:cytoplasm"/>
    <property type="evidence" value="ECO:0007669"/>
    <property type="project" value="UniProtKB-SubCell"/>
</dbReference>
<feature type="region of interest" description="Disordered" evidence="5">
    <location>
        <begin position="422"/>
        <end position="441"/>
    </location>
</feature>
<feature type="binding site" evidence="4">
    <location>
        <position position="305"/>
    </location>
    <ligand>
        <name>pyridoxal 5'-phosphate</name>
        <dbReference type="ChEBI" id="CHEBI:597326"/>
    </ligand>
</feature>
<dbReference type="PANTHER" id="PTHR11986">
    <property type="entry name" value="AMINOTRANSFERASE CLASS III"/>
    <property type="match status" value="1"/>
</dbReference>
<keyword evidence="3 4" id="KW-0663">Pyridoxal phosphate</keyword>
<dbReference type="Gene3D" id="3.40.640.10">
    <property type="entry name" value="Type I PLP-dependent aspartate aminotransferase-like (Major domain)"/>
    <property type="match status" value="1"/>
</dbReference>
<evidence type="ECO:0000256" key="2">
    <source>
        <dbReference type="ARBA" id="ARBA00022679"/>
    </source>
</evidence>
<dbReference type="Gene3D" id="3.90.1150.10">
    <property type="entry name" value="Aspartate Aminotransferase, domain 1"/>
    <property type="match status" value="1"/>
</dbReference>
<dbReference type="PROSITE" id="PS00600">
    <property type="entry name" value="AA_TRANSFER_CLASS_3"/>
    <property type="match status" value="1"/>
</dbReference>
<dbReference type="EMBL" id="CBLX010000024">
    <property type="protein sequence ID" value="CDG40858.1"/>
    <property type="molecule type" value="Genomic_DNA"/>
</dbReference>
<dbReference type="InterPro" id="IPR015424">
    <property type="entry name" value="PyrdxlP-dep_Trfase"/>
</dbReference>
<name>A0A060QJJ7_9PROT</name>
<feature type="binding site" evidence="4">
    <location>
        <position position="165"/>
    </location>
    <ligand>
        <name>N(2)-acetyl-L-ornithine</name>
        <dbReference type="ChEBI" id="CHEBI:57805"/>
    </ligand>
</feature>
<sequence>MVRQQPVPCPDSSGAGLLLLHLSNPFQPGSHIAMISALMPTFKRVDLAFEHGQGACLYTADGRRFLDFGAGIAVSSLGHGHEGLVKAIAEQAARVMHVSNLYRIPQAEKLADRLVAHSFADSVFFCNSGAEANEGMVKMIRKTQAGRGHPERTRIICCNGAFHGRTLAMIAATGNPAYLEGFGAPVEGFDHVPFNNMNALRAAITPETAGIMIEPIQGETGIKQADPQFMTGLRQVCDEFGLILALDEVQTGMGRTGKLFAHEWYGVTPDVISVAKGIAGGFPMGAILASEEVAASMGAGSHGTTFGGNPLACAAGNAVLDVILADGFLDDVAQKGTMLGNELAALVHDHPRVFELARGRGLMWGLKCRMPVAQVQAQVMAEGLLTVTAGENVLRLLPPLVVTREDCREACAILSQAARALEAQEDATSDNKTNSRTESQA</sequence>
<feature type="modified residue" description="N6-(pyridoxal phosphate)lysine" evidence="4">
    <location>
        <position position="276"/>
    </location>
</feature>
<dbReference type="Proteomes" id="UP000027583">
    <property type="component" value="Unassembled WGS sequence"/>
</dbReference>
<comment type="similarity">
    <text evidence="4">Belongs to the class-III pyridoxal-phosphate-dependent aminotransferase family. ArgD subfamily.</text>
</comment>
<evidence type="ECO:0000256" key="3">
    <source>
        <dbReference type="ARBA" id="ARBA00022898"/>
    </source>
</evidence>
<proteinExistence type="inferred from homology"/>
<dbReference type="EC" id="2.6.1.11" evidence="4"/>
<dbReference type="AlphaFoldDB" id="A0A060QJJ7"/>